<gene>
    <name evidence="1" type="ORF">A2561_03575</name>
</gene>
<evidence type="ECO:0000313" key="2">
    <source>
        <dbReference type="Proteomes" id="UP000178935"/>
    </source>
</evidence>
<dbReference type="AlphaFoldDB" id="A0A1G2JKT6"/>
<comment type="caution">
    <text evidence="1">The sequence shown here is derived from an EMBL/GenBank/DDBJ whole genome shotgun (WGS) entry which is preliminary data.</text>
</comment>
<dbReference type="EMBL" id="MHPU01000039">
    <property type="protein sequence ID" value="OGZ87745.1"/>
    <property type="molecule type" value="Genomic_DNA"/>
</dbReference>
<sequence>MIGKFHRIVLCDKICYNGSNANKNNEDKKMKKDKIIIRKAPSKNIKSMSLLKKDKQIVSRLLSEYSKTFTALYEYDKKKTDQQ</sequence>
<reference evidence="1 2" key="1">
    <citation type="journal article" date="2016" name="Nat. Commun.">
        <title>Thousands of microbial genomes shed light on interconnected biogeochemical processes in an aquifer system.</title>
        <authorList>
            <person name="Anantharaman K."/>
            <person name="Brown C.T."/>
            <person name="Hug L.A."/>
            <person name="Sharon I."/>
            <person name="Castelle C.J."/>
            <person name="Probst A.J."/>
            <person name="Thomas B.C."/>
            <person name="Singh A."/>
            <person name="Wilkins M.J."/>
            <person name="Karaoz U."/>
            <person name="Brodie E.L."/>
            <person name="Williams K.H."/>
            <person name="Hubbard S.S."/>
            <person name="Banfield J.F."/>
        </authorList>
    </citation>
    <scope>NUCLEOTIDE SEQUENCE [LARGE SCALE GENOMIC DNA]</scope>
</reference>
<name>A0A1G2JKT6_9BACT</name>
<accession>A0A1G2JKT6</accession>
<evidence type="ECO:0000313" key="1">
    <source>
        <dbReference type="EMBL" id="OGZ87745.1"/>
    </source>
</evidence>
<dbReference type="Proteomes" id="UP000178935">
    <property type="component" value="Unassembled WGS sequence"/>
</dbReference>
<organism evidence="1 2">
    <name type="scientific">Candidatus Staskawiczbacteria bacterium RIFOXYD1_FULL_32_13</name>
    <dbReference type="NCBI Taxonomy" id="1802234"/>
    <lineage>
        <taxon>Bacteria</taxon>
        <taxon>Candidatus Staskawicziibacteriota</taxon>
    </lineage>
</organism>
<protein>
    <submittedName>
        <fullName evidence="1">Uncharacterized protein</fullName>
    </submittedName>
</protein>
<proteinExistence type="predicted"/>